<evidence type="ECO:0000313" key="2">
    <source>
        <dbReference type="Proteomes" id="UP001154322"/>
    </source>
</evidence>
<evidence type="ECO:0000313" key="1">
    <source>
        <dbReference type="EMBL" id="CAH8243954.1"/>
    </source>
</evidence>
<dbReference type="Pfam" id="PF00300">
    <property type="entry name" value="His_Phos_1"/>
    <property type="match status" value="1"/>
</dbReference>
<organism evidence="1 2">
    <name type="scientific">Paenibacillus melissococcoides</name>
    <dbReference type="NCBI Taxonomy" id="2912268"/>
    <lineage>
        <taxon>Bacteria</taxon>
        <taxon>Bacillati</taxon>
        <taxon>Bacillota</taxon>
        <taxon>Bacilli</taxon>
        <taxon>Bacillales</taxon>
        <taxon>Paenibacillaceae</taxon>
        <taxon>Paenibacillus</taxon>
    </lineage>
</organism>
<dbReference type="EMBL" id="CALYLO010000001">
    <property type="protein sequence ID" value="CAH8243954.1"/>
    <property type="molecule type" value="Genomic_DNA"/>
</dbReference>
<dbReference type="SUPFAM" id="SSF53254">
    <property type="entry name" value="Phosphoglycerate mutase-like"/>
    <property type="match status" value="1"/>
</dbReference>
<gene>
    <name evidence="1" type="ORF">WJ0W_001193</name>
</gene>
<proteinExistence type="predicted"/>
<protein>
    <submittedName>
        <fullName evidence="1">Histidine phosphatase family protein</fullName>
    </submittedName>
</protein>
<sequence length="71" mass="8012">MNMENDPRDTVVIFIRHAESEYAAGRERERELTERGMKDARRVSQALAMEPIDHVYSKSVRPGHPDGSSAG</sequence>
<dbReference type="InterPro" id="IPR029033">
    <property type="entry name" value="His_PPase_superfam"/>
</dbReference>
<reference evidence="1" key="1">
    <citation type="submission" date="2022-06" db="EMBL/GenBank/DDBJ databases">
        <authorList>
            <person name="Dietemann V."/>
            <person name="Ory F."/>
            <person name="Dainat B."/>
            <person name="Oberhansli S."/>
        </authorList>
    </citation>
    <scope>NUCLEOTIDE SEQUENCE</scope>
    <source>
        <strain evidence="1">Ena-SAMPLE-TAB-26-04-2022-14:26:32:270-5432</strain>
    </source>
</reference>
<comment type="caution">
    <text evidence="1">The sequence shown here is derived from an EMBL/GenBank/DDBJ whole genome shotgun (WGS) entry which is preliminary data.</text>
</comment>
<name>A0ABM9FXR9_9BACL</name>
<dbReference type="RefSeq" id="WP_213431098.1">
    <property type="nucleotide sequence ID" value="NZ_AP031286.1"/>
</dbReference>
<dbReference type="InterPro" id="IPR013078">
    <property type="entry name" value="His_Pase_superF_clade-1"/>
</dbReference>
<dbReference type="Gene3D" id="3.40.50.1240">
    <property type="entry name" value="Phosphoglycerate mutase-like"/>
    <property type="match status" value="1"/>
</dbReference>
<accession>A0ABM9FXR9</accession>
<keyword evidence="2" id="KW-1185">Reference proteome</keyword>
<dbReference type="Proteomes" id="UP001154322">
    <property type="component" value="Unassembled WGS sequence"/>
</dbReference>